<dbReference type="RefSeq" id="WP_014974786.1">
    <property type="nucleotide sequence ID" value="NZ_CP042374.1"/>
</dbReference>
<dbReference type="PROSITE" id="PS51219">
    <property type="entry name" value="DPCK"/>
    <property type="match status" value="1"/>
</dbReference>
<gene>
    <name evidence="8" type="primary">coaE</name>
    <name evidence="10" type="ORF">FGL89_06465</name>
</gene>
<dbReference type="PANTHER" id="PTHR10695">
    <property type="entry name" value="DEPHOSPHO-COA KINASE-RELATED"/>
    <property type="match status" value="1"/>
</dbReference>
<dbReference type="Pfam" id="PF01121">
    <property type="entry name" value="CoaE"/>
    <property type="match status" value="1"/>
</dbReference>
<comment type="similarity">
    <text evidence="1 8">Belongs to the CoaE family.</text>
</comment>
<dbReference type="GeneID" id="61187387"/>
<dbReference type="GO" id="GO:0005737">
    <property type="term" value="C:cytoplasm"/>
    <property type="evidence" value="ECO:0007669"/>
    <property type="project" value="UniProtKB-SubCell"/>
</dbReference>
<evidence type="ECO:0000313" key="10">
    <source>
        <dbReference type="EMBL" id="QEA33789.1"/>
    </source>
</evidence>
<dbReference type="FunFam" id="3.40.50.300:FF:000991">
    <property type="entry name" value="Dephospho-CoA kinase"/>
    <property type="match status" value="1"/>
</dbReference>
<evidence type="ECO:0000256" key="1">
    <source>
        <dbReference type="ARBA" id="ARBA00009018"/>
    </source>
</evidence>
<evidence type="ECO:0000256" key="7">
    <source>
        <dbReference type="ARBA" id="ARBA00022993"/>
    </source>
</evidence>
<dbReference type="SUPFAM" id="SSF52540">
    <property type="entry name" value="P-loop containing nucleoside triphosphate hydrolases"/>
    <property type="match status" value="1"/>
</dbReference>
<keyword evidence="3 8" id="KW-0808">Transferase</keyword>
<dbReference type="NCBIfam" id="TIGR00152">
    <property type="entry name" value="dephospho-CoA kinase"/>
    <property type="match status" value="1"/>
</dbReference>
<evidence type="ECO:0000256" key="5">
    <source>
        <dbReference type="ARBA" id="ARBA00022777"/>
    </source>
</evidence>
<keyword evidence="2 8" id="KW-0963">Cytoplasm</keyword>
<keyword evidence="6 8" id="KW-0067">ATP-binding</keyword>
<comment type="pathway">
    <text evidence="8">Cofactor biosynthesis; coenzyme A biosynthesis; CoA from (R)-pantothenate: step 5/5.</text>
</comment>
<keyword evidence="5 8" id="KW-0418">Kinase</keyword>
<comment type="function">
    <text evidence="8">Catalyzes the phosphorylation of the 3'-hydroxyl group of dephosphocoenzyme A to form coenzyme A.</text>
</comment>
<dbReference type="GO" id="GO:0004140">
    <property type="term" value="F:dephospho-CoA kinase activity"/>
    <property type="evidence" value="ECO:0007669"/>
    <property type="project" value="UniProtKB-UniRule"/>
</dbReference>
<dbReference type="AlphaFoldDB" id="A0AAE6IJ46"/>
<dbReference type="GO" id="GO:0015937">
    <property type="term" value="P:coenzyme A biosynthetic process"/>
    <property type="evidence" value="ECO:0007669"/>
    <property type="project" value="UniProtKB-UniRule"/>
</dbReference>
<feature type="binding site" evidence="8">
    <location>
        <begin position="11"/>
        <end position="16"/>
    </location>
    <ligand>
        <name>ATP</name>
        <dbReference type="ChEBI" id="CHEBI:30616"/>
    </ligand>
</feature>
<dbReference type="HAMAP" id="MF_00376">
    <property type="entry name" value="Dephospho_CoA_kinase"/>
    <property type="match status" value="1"/>
</dbReference>
<dbReference type="GO" id="GO:0005524">
    <property type="term" value="F:ATP binding"/>
    <property type="evidence" value="ECO:0007669"/>
    <property type="project" value="UniProtKB-UniRule"/>
</dbReference>
<evidence type="ECO:0000256" key="9">
    <source>
        <dbReference type="NCBIfam" id="TIGR00152"/>
    </source>
</evidence>
<dbReference type="InterPro" id="IPR027417">
    <property type="entry name" value="P-loop_NTPase"/>
</dbReference>
<accession>A0AAE6IJ46</accession>
<evidence type="ECO:0000256" key="3">
    <source>
        <dbReference type="ARBA" id="ARBA00022679"/>
    </source>
</evidence>
<dbReference type="InterPro" id="IPR001977">
    <property type="entry name" value="Depp_CoAkinase"/>
</dbReference>
<name>A0AAE6IJ46_LEUCA</name>
<protein>
    <recommendedName>
        <fullName evidence="8 9">Dephospho-CoA kinase</fullName>
        <ecNumber evidence="8 9">2.7.1.24</ecNumber>
    </recommendedName>
    <alternativeName>
        <fullName evidence="8">Dephosphocoenzyme A kinase</fullName>
    </alternativeName>
</protein>
<organism evidence="10 11">
    <name type="scientific">Leuconostoc carnosum</name>
    <dbReference type="NCBI Taxonomy" id="1252"/>
    <lineage>
        <taxon>Bacteria</taxon>
        <taxon>Bacillati</taxon>
        <taxon>Bacillota</taxon>
        <taxon>Bacilli</taxon>
        <taxon>Lactobacillales</taxon>
        <taxon>Lactobacillaceae</taxon>
        <taxon>Leuconostoc</taxon>
    </lineage>
</organism>
<comment type="subcellular location">
    <subcellularLocation>
        <location evidence="8">Cytoplasm</location>
    </subcellularLocation>
</comment>
<evidence type="ECO:0000256" key="8">
    <source>
        <dbReference type="HAMAP-Rule" id="MF_00376"/>
    </source>
</evidence>
<keyword evidence="4 8" id="KW-0547">Nucleotide-binding</keyword>
<dbReference type="EMBL" id="CP042374">
    <property type="protein sequence ID" value="QEA33789.1"/>
    <property type="molecule type" value="Genomic_DNA"/>
</dbReference>
<dbReference type="OMA" id="CQMDIEQ"/>
<evidence type="ECO:0000256" key="2">
    <source>
        <dbReference type="ARBA" id="ARBA00022490"/>
    </source>
</evidence>
<dbReference type="PANTHER" id="PTHR10695:SF46">
    <property type="entry name" value="BIFUNCTIONAL COENZYME A SYNTHASE-RELATED"/>
    <property type="match status" value="1"/>
</dbReference>
<dbReference type="EC" id="2.7.1.24" evidence="8 9"/>
<evidence type="ECO:0000313" key="11">
    <source>
        <dbReference type="Proteomes" id="UP000321332"/>
    </source>
</evidence>
<evidence type="ECO:0000256" key="4">
    <source>
        <dbReference type="ARBA" id="ARBA00022741"/>
    </source>
</evidence>
<proteinExistence type="inferred from homology"/>
<keyword evidence="7 8" id="KW-0173">Coenzyme A biosynthesis</keyword>
<dbReference type="Gene3D" id="3.40.50.300">
    <property type="entry name" value="P-loop containing nucleotide triphosphate hydrolases"/>
    <property type="match status" value="1"/>
</dbReference>
<sequence length="206" mass="23053">MLIVGLTGGIATGKSSVSTILRDAGWPIIDADIVAREVVEPGTHTLEKLKLVFGPHIIENGILNRQRLGQQVFSNPADLERLNTVIQPAISSAMADKVAFWRTQRVPILVLDVPLLFERGYHEHNHVDKIVVISANPETQLARLKARDNLTDMQAKNRINSQMPLAEKVAQADFVINNDGDKTQLKMQVKELMNELRKFAVQYDKK</sequence>
<dbReference type="Proteomes" id="UP000321332">
    <property type="component" value="Chromosome"/>
</dbReference>
<evidence type="ECO:0000256" key="6">
    <source>
        <dbReference type="ARBA" id="ARBA00022840"/>
    </source>
</evidence>
<reference evidence="10 11" key="1">
    <citation type="submission" date="2019-06" db="EMBL/GenBank/DDBJ databases">
        <title>Genome analyses of bacteria isolated from kimchi.</title>
        <authorList>
            <person name="Lee S."/>
            <person name="Ahn S."/>
            <person name="Roh S."/>
        </authorList>
    </citation>
    <scope>NUCLEOTIDE SEQUENCE [LARGE SCALE GENOMIC DNA]</scope>
    <source>
        <strain evidence="10 11">CBA3620</strain>
    </source>
</reference>
<dbReference type="CDD" id="cd02022">
    <property type="entry name" value="DPCK"/>
    <property type="match status" value="1"/>
</dbReference>
<comment type="catalytic activity">
    <reaction evidence="8">
        <text>3'-dephospho-CoA + ATP = ADP + CoA + H(+)</text>
        <dbReference type="Rhea" id="RHEA:18245"/>
        <dbReference type="ChEBI" id="CHEBI:15378"/>
        <dbReference type="ChEBI" id="CHEBI:30616"/>
        <dbReference type="ChEBI" id="CHEBI:57287"/>
        <dbReference type="ChEBI" id="CHEBI:57328"/>
        <dbReference type="ChEBI" id="CHEBI:456216"/>
        <dbReference type="EC" id="2.7.1.24"/>
    </reaction>
</comment>